<reference evidence="4" key="2">
    <citation type="journal article" date="2021" name="Appl. Environ. Microbiol.">
        <title>Adaptability of a Caproate-Producing Bacterium Contributes to Its Dominance in an Anaerobic Fermentation System.</title>
        <authorList>
            <person name="Wang H."/>
            <person name="Gu Y."/>
            <person name="Zhou W."/>
            <person name="Zhao D."/>
            <person name="Qiao Z."/>
            <person name="Zheng J."/>
            <person name="Gao J."/>
            <person name="Chen X."/>
            <person name="Ren C."/>
            <person name="Xu Y."/>
        </authorList>
    </citation>
    <scope>NUCLEOTIDE SEQUENCE</scope>
    <source>
        <strain evidence="4">JNU-WLY1368</strain>
    </source>
</reference>
<dbReference type="InterPro" id="IPR012677">
    <property type="entry name" value="Nucleotide-bd_a/b_plait_sf"/>
</dbReference>
<accession>A0A859DQM6</accession>
<dbReference type="Proteomes" id="UP000501316">
    <property type="component" value="Chromosome"/>
</dbReference>
<dbReference type="Proteomes" id="UP000509623">
    <property type="component" value="Chromosome"/>
</dbReference>
<protein>
    <recommendedName>
        <fullName evidence="2">RNA-binding S4 domain-containing protein</fullName>
    </recommendedName>
</protein>
<reference evidence="4" key="3">
    <citation type="journal article" date="2022" name="Int. J. Syst. Evol. Microbiol.">
        <title>Caproicibacterium lactatifermentans sp. nov., isolated from pit clay used for the production of Chinese strong aroma-type liquor.</title>
        <authorList>
            <person name="Wang H."/>
            <person name="Gu Y."/>
            <person name="Zhao D."/>
            <person name="Qiao Z."/>
            <person name="Zheng J."/>
            <person name="Gao J."/>
            <person name="Ren C."/>
            <person name="Xu Y."/>
        </authorList>
    </citation>
    <scope>NUCLEOTIDE SEQUENCE</scope>
    <source>
        <strain evidence="4">JNU-WLY1368</strain>
    </source>
</reference>
<name>A0A859DQM6_9FIRM</name>
<dbReference type="InterPro" id="IPR040591">
    <property type="entry name" value="RqcP2_RBD"/>
</dbReference>
<evidence type="ECO:0000259" key="2">
    <source>
        <dbReference type="SMART" id="SM00363"/>
    </source>
</evidence>
<gene>
    <name evidence="3" type="ORF">GJQ69_06165</name>
    <name evidence="4" type="ORF">GKP14_07370</name>
</gene>
<dbReference type="Gene3D" id="3.10.290.10">
    <property type="entry name" value="RNA-binding S4 domain"/>
    <property type="match status" value="1"/>
</dbReference>
<evidence type="ECO:0000313" key="3">
    <source>
        <dbReference type="EMBL" id="QKN24100.1"/>
    </source>
</evidence>
<dbReference type="Gene3D" id="3.30.70.330">
    <property type="match status" value="1"/>
</dbReference>
<dbReference type="InterPro" id="IPR036986">
    <property type="entry name" value="S4_RNA-bd_sf"/>
</dbReference>
<organism evidence="3 5">
    <name type="scientific">Caproicibacterium lactatifermentans</name>
    <dbReference type="NCBI Taxonomy" id="2666138"/>
    <lineage>
        <taxon>Bacteria</taxon>
        <taxon>Bacillati</taxon>
        <taxon>Bacillota</taxon>
        <taxon>Clostridia</taxon>
        <taxon>Eubacteriales</taxon>
        <taxon>Oscillospiraceae</taxon>
        <taxon>Caproicibacterium</taxon>
    </lineage>
</organism>
<dbReference type="SMART" id="SM00363">
    <property type="entry name" value="S4"/>
    <property type="match status" value="1"/>
</dbReference>
<dbReference type="EMBL" id="CP046161">
    <property type="protein sequence ID" value="QKO30832.1"/>
    <property type="molecule type" value="Genomic_DNA"/>
</dbReference>
<keyword evidence="6" id="KW-1185">Reference proteome</keyword>
<dbReference type="CDD" id="cd00165">
    <property type="entry name" value="S4"/>
    <property type="match status" value="1"/>
</dbReference>
<reference evidence="5 6" key="1">
    <citation type="submission" date="2019-11" db="EMBL/GenBank/DDBJ databases">
        <authorList>
            <person name="Ren C."/>
            <person name="Wang H."/>
            <person name="Xu Y."/>
        </authorList>
    </citation>
    <scope>NUCLEOTIDE SEQUENCE [LARGE SCALE GENOMIC DNA]</scope>
    <source>
        <strain evidence="6">JNU-WLY1368</strain>
        <strain evidence="3 5">LBM 19010</strain>
    </source>
</reference>
<dbReference type="GO" id="GO:0003723">
    <property type="term" value="F:RNA binding"/>
    <property type="evidence" value="ECO:0007669"/>
    <property type="project" value="UniProtKB-KW"/>
</dbReference>
<dbReference type="KEGG" id="clf:GJQ69_06165"/>
<dbReference type="Gene3D" id="3.30.1370.160">
    <property type="match status" value="1"/>
</dbReference>
<proteinExistence type="predicted"/>
<dbReference type="AlphaFoldDB" id="A0A859DQM6"/>
<feature type="domain" description="RNA-binding S4" evidence="2">
    <location>
        <begin position="175"/>
        <end position="232"/>
    </location>
</feature>
<dbReference type="RefSeq" id="WP_086035572.1">
    <property type="nucleotide sequence ID" value="NZ_CP046051.1"/>
</dbReference>
<evidence type="ECO:0000313" key="6">
    <source>
        <dbReference type="Proteomes" id="UP000509623"/>
    </source>
</evidence>
<evidence type="ECO:0000256" key="1">
    <source>
        <dbReference type="PROSITE-ProRule" id="PRU00182"/>
    </source>
</evidence>
<evidence type="ECO:0000313" key="5">
    <source>
        <dbReference type="Proteomes" id="UP000501316"/>
    </source>
</evidence>
<sequence>MRTDSQDAVLQAKVKDAIYSAQSGRDAHFIGFLDERQAVLVRQTAKQARFTRYLLWGGYTQAERVCFGAFPAWEEPNTVSFPIHAVTAAFRPCDQLSHRDFLGALTGAGVSREVLGDVLLQEGRCVFFCRSEIMDFLLTQMTKVGRVGVHLSPDAQEPLPPAHRYRPFSTVISSPRLDCVAAACTGLSRAKAQELLKKECVQVNHLLATDADVSVKEGDLLSIRGRGRYRIDTFSQPTHKGRLRLQGRKFI</sequence>
<dbReference type="EMBL" id="CP046051">
    <property type="protein sequence ID" value="QKN24100.1"/>
    <property type="molecule type" value="Genomic_DNA"/>
</dbReference>
<dbReference type="PROSITE" id="PS50889">
    <property type="entry name" value="S4"/>
    <property type="match status" value="1"/>
</dbReference>
<evidence type="ECO:0000313" key="4">
    <source>
        <dbReference type="EMBL" id="QKO30832.1"/>
    </source>
</evidence>
<dbReference type="Pfam" id="PF17774">
    <property type="entry name" value="YlmH_RBD"/>
    <property type="match status" value="1"/>
</dbReference>
<dbReference type="SUPFAM" id="SSF55174">
    <property type="entry name" value="Alpha-L RNA-binding motif"/>
    <property type="match status" value="1"/>
</dbReference>
<dbReference type="InterPro" id="IPR002942">
    <property type="entry name" value="S4_RNA-bd"/>
</dbReference>
<keyword evidence="1" id="KW-0694">RNA-binding</keyword>